<evidence type="ECO:0000313" key="2">
    <source>
        <dbReference type="EMBL" id="PON74228.1"/>
    </source>
</evidence>
<protein>
    <submittedName>
        <fullName evidence="2">Uncharacterized protein</fullName>
    </submittedName>
</protein>
<organism evidence="2 3">
    <name type="scientific">Parasponia andersonii</name>
    <name type="common">Sponia andersonii</name>
    <dbReference type="NCBI Taxonomy" id="3476"/>
    <lineage>
        <taxon>Eukaryota</taxon>
        <taxon>Viridiplantae</taxon>
        <taxon>Streptophyta</taxon>
        <taxon>Embryophyta</taxon>
        <taxon>Tracheophyta</taxon>
        <taxon>Spermatophyta</taxon>
        <taxon>Magnoliopsida</taxon>
        <taxon>eudicotyledons</taxon>
        <taxon>Gunneridae</taxon>
        <taxon>Pentapetalae</taxon>
        <taxon>rosids</taxon>
        <taxon>fabids</taxon>
        <taxon>Rosales</taxon>
        <taxon>Cannabaceae</taxon>
        <taxon>Parasponia</taxon>
    </lineage>
</organism>
<dbReference type="Proteomes" id="UP000237105">
    <property type="component" value="Unassembled WGS sequence"/>
</dbReference>
<dbReference type="AlphaFoldDB" id="A0A2P5DLS1"/>
<gene>
    <name evidence="2" type="ORF">PanWU01x14_050600</name>
</gene>
<accession>A0A2P5DLS1</accession>
<feature type="transmembrane region" description="Helical" evidence="1">
    <location>
        <begin position="49"/>
        <end position="67"/>
    </location>
</feature>
<reference evidence="3" key="1">
    <citation type="submission" date="2016-06" db="EMBL/GenBank/DDBJ databases">
        <title>Parallel loss of symbiosis genes in relatives of nitrogen-fixing non-legume Parasponia.</title>
        <authorList>
            <person name="Van Velzen R."/>
            <person name="Holmer R."/>
            <person name="Bu F."/>
            <person name="Rutten L."/>
            <person name="Van Zeijl A."/>
            <person name="Liu W."/>
            <person name="Santuari L."/>
            <person name="Cao Q."/>
            <person name="Sharma T."/>
            <person name="Shen D."/>
            <person name="Roswanjaya Y."/>
            <person name="Wardhani T."/>
            <person name="Kalhor M.S."/>
            <person name="Jansen J."/>
            <person name="Van den Hoogen J."/>
            <person name="Gungor B."/>
            <person name="Hartog M."/>
            <person name="Hontelez J."/>
            <person name="Verver J."/>
            <person name="Yang W.-C."/>
            <person name="Schijlen E."/>
            <person name="Repin R."/>
            <person name="Schilthuizen M."/>
            <person name="Schranz E."/>
            <person name="Heidstra R."/>
            <person name="Miyata K."/>
            <person name="Fedorova E."/>
            <person name="Kohlen W."/>
            <person name="Bisseling T."/>
            <person name="Smit S."/>
            <person name="Geurts R."/>
        </authorList>
    </citation>
    <scope>NUCLEOTIDE SEQUENCE [LARGE SCALE GENOMIC DNA]</scope>
    <source>
        <strain evidence="3">cv. WU1-14</strain>
    </source>
</reference>
<proteinExistence type="predicted"/>
<comment type="caution">
    <text evidence="2">The sequence shown here is derived from an EMBL/GenBank/DDBJ whole genome shotgun (WGS) entry which is preliminary data.</text>
</comment>
<evidence type="ECO:0000313" key="3">
    <source>
        <dbReference type="Proteomes" id="UP000237105"/>
    </source>
</evidence>
<sequence length="105" mass="11804">KRKPITPLNIRCKKVTYLRCSFSVRVSNEVGAAHPRTTKVLTGDGNHGFVLDWCSFMTLFSLIIIIPNEYPSLFSNHLSVRAPVPKLIPLLVTCIVTKIILFCFS</sequence>
<evidence type="ECO:0000256" key="1">
    <source>
        <dbReference type="SAM" id="Phobius"/>
    </source>
</evidence>
<dbReference type="STRING" id="3476.A0A2P5DLS1"/>
<dbReference type="OrthoDB" id="2126698at2759"/>
<feature type="transmembrane region" description="Helical" evidence="1">
    <location>
        <begin position="87"/>
        <end position="104"/>
    </location>
</feature>
<keyword evidence="1" id="KW-1133">Transmembrane helix</keyword>
<keyword evidence="1" id="KW-0472">Membrane</keyword>
<feature type="non-terminal residue" evidence="2">
    <location>
        <position position="1"/>
    </location>
</feature>
<name>A0A2P5DLS1_PARAD</name>
<dbReference type="EMBL" id="JXTB01000029">
    <property type="protein sequence ID" value="PON74228.1"/>
    <property type="molecule type" value="Genomic_DNA"/>
</dbReference>
<keyword evidence="1" id="KW-0812">Transmembrane</keyword>
<keyword evidence="3" id="KW-1185">Reference proteome</keyword>